<sequence length="84" mass="9934">MSQRPSIVCRNRQRHAEGCGWFSLQRALNQHPEARIKHRTRRPLVQDFGVAQLKDRIVMRFSVYRLERSFIFNRAGRFAGHVVS</sequence>
<proteinExistence type="predicted"/>
<organism evidence="1 2">
    <name type="scientific">Paraburkholderia piptadeniae</name>
    <dbReference type="NCBI Taxonomy" id="1701573"/>
    <lineage>
        <taxon>Bacteria</taxon>
        <taxon>Pseudomonadati</taxon>
        <taxon>Pseudomonadota</taxon>
        <taxon>Betaproteobacteria</taxon>
        <taxon>Burkholderiales</taxon>
        <taxon>Burkholderiaceae</taxon>
        <taxon>Paraburkholderia</taxon>
    </lineage>
</organism>
<comment type="caution">
    <text evidence="1">The sequence shown here is derived from an EMBL/GenBank/DDBJ whole genome shotgun (WGS) entry which is preliminary data.</text>
</comment>
<protein>
    <submittedName>
        <fullName evidence="1">Uncharacterized protein</fullName>
    </submittedName>
</protein>
<keyword evidence="2" id="KW-1185">Reference proteome</keyword>
<name>A0A1N7SKD1_9BURK</name>
<dbReference type="AlphaFoldDB" id="A0A1N7SKD1"/>
<evidence type="ECO:0000313" key="2">
    <source>
        <dbReference type="Proteomes" id="UP000195569"/>
    </source>
</evidence>
<dbReference type="EMBL" id="CYGY02000060">
    <property type="protein sequence ID" value="SIT47840.1"/>
    <property type="molecule type" value="Genomic_DNA"/>
</dbReference>
<dbReference type="Proteomes" id="UP000195569">
    <property type="component" value="Unassembled WGS sequence"/>
</dbReference>
<evidence type="ECO:0000313" key="1">
    <source>
        <dbReference type="EMBL" id="SIT47840.1"/>
    </source>
</evidence>
<reference evidence="1" key="1">
    <citation type="submission" date="2016-12" db="EMBL/GenBank/DDBJ databases">
        <authorList>
            <person name="Moulin L."/>
        </authorList>
    </citation>
    <scope>NUCLEOTIDE SEQUENCE [LARGE SCALE GENOMIC DNA]</scope>
    <source>
        <strain evidence="1">STM 7183</strain>
    </source>
</reference>
<gene>
    <name evidence="1" type="ORF">BN2476_600045</name>
</gene>
<accession>A0A1N7SKD1</accession>